<feature type="coiled-coil region" evidence="2">
    <location>
        <begin position="116"/>
        <end position="206"/>
    </location>
</feature>
<protein>
    <submittedName>
        <fullName evidence="3">Uncharacterized protein</fullName>
    </submittedName>
</protein>
<dbReference type="PANTHER" id="PTHR32083">
    <property type="entry name" value="CILIA AND FLAGELLA-ASSOCIATED PROTEIN 58-RELATED"/>
    <property type="match status" value="1"/>
</dbReference>
<proteinExistence type="predicted"/>
<evidence type="ECO:0000256" key="2">
    <source>
        <dbReference type="SAM" id="Coils"/>
    </source>
</evidence>
<evidence type="ECO:0000313" key="3">
    <source>
        <dbReference type="EMBL" id="KAK9689995.1"/>
    </source>
</evidence>
<keyword evidence="4" id="KW-1185">Reference proteome</keyword>
<dbReference type="Gene3D" id="1.10.287.1490">
    <property type="match status" value="1"/>
</dbReference>
<feature type="coiled-coil region" evidence="2">
    <location>
        <begin position="232"/>
        <end position="280"/>
    </location>
</feature>
<gene>
    <name evidence="3" type="ORF">RND81_09G097100</name>
</gene>
<comment type="caution">
    <text evidence="3">The sequence shown here is derived from an EMBL/GenBank/DDBJ whole genome shotgun (WGS) entry which is preliminary data.</text>
</comment>
<dbReference type="AlphaFoldDB" id="A0AAW1IJS4"/>
<dbReference type="EMBL" id="JBDFQZ010000009">
    <property type="protein sequence ID" value="KAK9689995.1"/>
    <property type="molecule type" value="Genomic_DNA"/>
</dbReference>
<evidence type="ECO:0000313" key="4">
    <source>
        <dbReference type="Proteomes" id="UP001443914"/>
    </source>
</evidence>
<reference evidence="3" key="1">
    <citation type="submission" date="2024-03" db="EMBL/GenBank/DDBJ databases">
        <title>WGS assembly of Saponaria officinalis var. Norfolk2.</title>
        <authorList>
            <person name="Jenkins J."/>
            <person name="Shu S."/>
            <person name="Grimwood J."/>
            <person name="Barry K."/>
            <person name="Goodstein D."/>
            <person name="Schmutz J."/>
            <person name="Leebens-Mack J."/>
            <person name="Osbourn A."/>
        </authorList>
    </citation>
    <scope>NUCLEOTIDE SEQUENCE [LARGE SCALE GENOMIC DNA]</scope>
    <source>
        <strain evidence="3">JIC</strain>
    </source>
</reference>
<dbReference type="PANTHER" id="PTHR32083:SF48">
    <property type="entry name" value="TRANS-GOLGI NETWORK-LOCALIZED SYP41-INTERACTING PROTEIN 1"/>
    <property type="match status" value="1"/>
</dbReference>
<evidence type="ECO:0000256" key="1">
    <source>
        <dbReference type="ARBA" id="ARBA00023054"/>
    </source>
</evidence>
<feature type="coiled-coil region" evidence="2">
    <location>
        <begin position="334"/>
        <end position="361"/>
    </location>
</feature>
<sequence>MVVYNLDETPDVFIAPYYYNDEFVYNRTVIKEEENRKQIHSINLRSDKLVIYGSEVKESMFKTLYESLIIRLKNGWIFVNCNGACYVCVGGKTYRPIHNIIFDWSSFGVIVPTSMNDMLKKQVEELEKAVENSKQQIELAKIEVESTKASLKASNDEIKELKKVQNELGLKVQKANEKVALTDFEVELYKIELESCRKELDEILDDLCYCKDEKAKMEVELNKMRDQFLSEISNSNKRNGDLEMKSKLLENELSSVRSELHSSKEQLECSNKNAKELEDQLCMVNKDLSSVQSELHIMQDRLLSEISTSNNRNHYLEMKSKTLENQLSLMQSELYSMQNQLKFSDKNVKELEEQLSSFKKNLKT</sequence>
<dbReference type="Proteomes" id="UP001443914">
    <property type="component" value="Unassembled WGS sequence"/>
</dbReference>
<keyword evidence="1 2" id="KW-0175">Coiled coil</keyword>
<dbReference type="SUPFAM" id="SSF57997">
    <property type="entry name" value="Tropomyosin"/>
    <property type="match status" value="1"/>
</dbReference>
<accession>A0AAW1IJS4</accession>
<organism evidence="3 4">
    <name type="scientific">Saponaria officinalis</name>
    <name type="common">Common soapwort</name>
    <name type="synonym">Lychnis saponaria</name>
    <dbReference type="NCBI Taxonomy" id="3572"/>
    <lineage>
        <taxon>Eukaryota</taxon>
        <taxon>Viridiplantae</taxon>
        <taxon>Streptophyta</taxon>
        <taxon>Embryophyta</taxon>
        <taxon>Tracheophyta</taxon>
        <taxon>Spermatophyta</taxon>
        <taxon>Magnoliopsida</taxon>
        <taxon>eudicotyledons</taxon>
        <taxon>Gunneridae</taxon>
        <taxon>Pentapetalae</taxon>
        <taxon>Caryophyllales</taxon>
        <taxon>Caryophyllaceae</taxon>
        <taxon>Caryophylleae</taxon>
        <taxon>Saponaria</taxon>
    </lineage>
</organism>
<dbReference type="GO" id="GO:0005856">
    <property type="term" value="C:cytoskeleton"/>
    <property type="evidence" value="ECO:0007669"/>
    <property type="project" value="TreeGrafter"/>
</dbReference>
<name>A0AAW1IJS4_SAPOF</name>